<dbReference type="PANTHER" id="PTHR28218">
    <property type="entry name" value="VPS4-ASSOCIATED PROTEIN 1"/>
    <property type="match status" value="1"/>
</dbReference>
<dbReference type="AlphaFoldDB" id="A0A507FSR9"/>
<proteinExistence type="predicted"/>
<gene>
    <name evidence="2" type="ORF">CcCBS67573_g00532</name>
</gene>
<feature type="compositionally biased region" description="Polar residues" evidence="1">
    <location>
        <begin position="159"/>
        <end position="187"/>
    </location>
</feature>
<feature type="compositionally biased region" description="Low complexity" evidence="1">
    <location>
        <begin position="58"/>
        <end position="80"/>
    </location>
</feature>
<feature type="region of interest" description="Disordered" evidence="1">
    <location>
        <begin position="150"/>
        <end position="187"/>
    </location>
</feature>
<evidence type="ECO:0000313" key="3">
    <source>
        <dbReference type="Proteomes" id="UP000320333"/>
    </source>
</evidence>
<evidence type="ECO:0000313" key="2">
    <source>
        <dbReference type="EMBL" id="TPX78226.1"/>
    </source>
</evidence>
<dbReference type="PANTHER" id="PTHR28218:SF1">
    <property type="entry name" value="VPS4-ASSOCIATED PROTEIN 1"/>
    <property type="match status" value="1"/>
</dbReference>
<accession>A0A507FSR9</accession>
<name>A0A507FSR9_9FUNG</name>
<evidence type="ECO:0008006" key="4">
    <source>
        <dbReference type="Google" id="ProtNLM"/>
    </source>
</evidence>
<dbReference type="OrthoDB" id="2158714at2759"/>
<feature type="region of interest" description="Disordered" evidence="1">
    <location>
        <begin position="54"/>
        <end position="80"/>
    </location>
</feature>
<comment type="caution">
    <text evidence="2">The sequence shown here is derived from an EMBL/GenBank/DDBJ whole genome shotgun (WGS) entry which is preliminary data.</text>
</comment>
<dbReference type="GO" id="GO:0007034">
    <property type="term" value="P:vacuolar transport"/>
    <property type="evidence" value="ECO:0007669"/>
    <property type="project" value="TreeGrafter"/>
</dbReference>
<sequence>MNHYRLRRTEKPGTCWICRKESALVLVAGENLDWFYTCATHIADASFCREVSVPGPAPASATSNPNAPDAPASSSASNGAVTPVVRQGSADALNTDGEKKSVSLFDMFDKSYNIIKPPSSPPQSAQTEAVQAPVSGPRYFKLDEKIFFMRGAEKKSKPQARQQKSSATAAKQLSELNSIRVPQSRLQ</sequence>
<dbReference type="Pfam" id="PF08432">
    <property type="entry name" value="Vfa1"/>
    <property type="match status" value="1"/>
</dbReference>
<dbReference type="EMBL" id="QEAP01000007">
    <property type="protein sequence ID" value="TPX78226.1"/>
    <property type="molecule type" value="Genomic_DNA"/>
</dbReference>
<dbReference type="Proteomes" id="UP000320333">
    <property type="component" value="Unassembled WGS sequence"/>
</dbReference>
<dbReference type="GO" id="GO:0005768">
    <property type="term" value="C:endosome"/>
    <property type="evidence" value="ECO:0007669"/>
    <property type="project" value="TreeGrafter"/>
</dbReference>
<keyword evidence="3" id="KW-1185">Reference proteome</keyword>
<evidence type="ECO:0000256" key="1">
    <source>
        <dbReference type="SAM" id="MobiDB-lite"/>
    </source>
</evidence>
<reference evidence="2 3" key="1">
    <citation type="journal article" date="2019" name="Sci. Rep.">
        <title>Comparative genomics of chytrid fungi reveal insights into the obligate biotrophic and pathogenic lifestyle of Synchytrium endobioticum.</title>
        <authorList>
            <person name="van de Vossenberg B.T.L.H."/>
            <person name="Warris S."/>
            <person name="Nguyen H.D.T."/>
            <person name="van Gent-Pelzer M.P.E."/>
            <person name="Joly D.L."/>
            <person name="van de Geest H.C."/>
            <person name="Bonants P.J.M."/>
            <person name="Smith D.S."/>
            <person name="Levesque C.A."/>
            <person name="van der Lee T.A.J."/>
        </authorList>
    </citation>
    <scope>NUCLEOTIDE SEQUENCE [LARGE SCALE GENOMIC DNA]</scope>
    <source>
        <strain evidence="2 3">CBS 675.73</strain>
    </source>
</reference>
<organism evidence="2 3">
    <name type="scientific">Chytriomyces confervae</name>
    <dbReference type="NCBI Taxonomy" id="246404"/>
    <lineage>
        <taxon>Eukaryota</taxon>
        <taxon>Fungi</taxon>
        <taxon>Fungi incertae sedis</taxon>
        <taxon>Chytridiomycota</taxon>
        <taxon>Chytridiomycota incertae sedis</taxon>
        <taxon>Chytridiomycetes</taxon>
        <taxon>Chytridiales</taxon>
        <taxon>Chytriomycetaceae</taxon>
        <taxon>Chytriomyces</taxon>
    </lineage>
</organism>
<protein>
    <recommendedName>
        <fullName evidence="4">VPS4-associated protein 1</fullName>
    </recommendedName>
</protein>
<dbReference type="InterPro" id="IPR013640">
    <property type="entry name" value="Vfa1"/>
</dbReference>